<evidence type="ECO:0000313" key="2">
    <source>
        <dbReference type="EMBL" id="OOL79916.1"/>
    </source>
</evidence>
<gene>
    <name evidence="2" type="ORF">B1P95_13965</name>
    <name evidence="3" type="ORF">DKP91_16775</name>
</gene>
<dbReference type="EMBL" id="MVGJ01000123">
    <property type="protein sequence ID" value="OOL79916.1"/>
    <property type="molecule type" value="Genomic_DNA"/>
</dbReference>
<proteinExistence type="predicted"/>
<evidence type="ECO:0000313" key="3">
    <source>
        <dbReference type="EMBL" id="PZM51400.1"/>
    </source>
</evidence>
<reference evidence="3 5" key="3">
    <citation type="submission" date="2018-05" db="EMBL/GenBank/DDBJ databases">
        <title>Vancomycin-resistant Enterococcus faecium strain from Chelyabinsk, Russia.</title>
        <authorList>
            <person name="Gostev V."/>
            <person name="Goncharov A."/>
            <person name="Kolodzhieva V."/>
            <person name="Suvorov A."/>
            <person name="Sidorenko S."/>
            <person name="Zueva L."/>
        </authorList>
    </citation>
    <scope>NUCLEOTIDE SEQUENCE [LARGE SCALE GENOMIC DNA]</scope>
    <source>
        <strain evidence="3 5">20</strain>
    </source>
</reference>
<dbReference type="EMBL" id="QHGU01000257">
    <property type="protein sequence ID" value="PZM51400.1"/>
    <property type="molecule type" value="Genomic_DNA"/>
</dbReference>
<sequence length="60" mass="7265">MCRLFIYHGKNVVLFFQYSLIETSFMDNREKVIVLFQRIFLVVDLLIEHDCLKNHLGFQE</sequence>
<protein>
    <submittedName>
        <fullName evidence="1">Uncharacterized protein</fullName>
    </submittedName>
</protein>
<name>Q9X562_ENTFC</name>
<organism evidence="1">
    <name type="scientific">Enterococcus faecium</name>
    <name type="common">Streptococcus faecium</name>
    <dbReference type="NCBI Taxonomy" id="1352"/>
    <lineage>
        <taxon>Bacteria</taxon>
        <taxon>Bacillati</taxon>
        <taxon>Bacillota</taxon>
        <taxon>Bacilli</taxon>
        <taxon>Lactobacillales</taxon>
        <taxon>Enterococcaceae</taxon>
        <taxon>Enterococcus</taxon>
    </lineage>
</organism>
<reference evidence="1" key="1">
    <citation type="journal article" date="1999" name="Appl. Environ. Microbiol.">
        <title>Atypical genetic locus associated with constitutive production of enterocin B by Enterococcus faecium BFE 900.</title>
        <authorList>
            <person name="Franz C.M."/>
            <person name="Worobo R.W."/>
            <person name="Quadri L.E."/>
            <person name="Schillinger U."/>
            <person name="Holzapfel W.H."/>
            <person name="Vederas J.C."/>
            <person name="Stiles M.E."/>
        </authorList>
    </citation>
    <scope>NUCLEOTIDE SEQUENCE</scope>
    <source>
        <strain evidence="1">BFE 900</strain>
    </source>
</reference>
<dbReference type="AlphaFoldDB" id="Q9X562"/>
<accession>Q9X562</accession>
<evidence type="ECO:0000313" key="1">
    <source>
        <dbReference type="EMBL" id="AAD28225.1"/>
    </source>
</evidence>
<dbReference type="Proteomes" id="UP000249070">
    <property type="component" value="Unassembled WGS sequence"/>
</dbReference>
<dbReference type="EMBL" id="AF121254">
    <property type="protein sequence ID" value="AAD28225.1"/>
    <property type="molecule type" value="Genomic_DNA"/>
</dbReference>
<dbReference type="Proteomes" id="UP000191171">
    <property type="component" value="Unassembled WGS sequence"/>
</dbReference>
<evidence type="ECO:0000313" key="4">
    <source>
        <dbReference type="Proteomes" id="UP000191171"/>
    </source>
</evidence>
<reference evidence="2 4" key="2">
    <citation type="submission" date="2017-02" db="EMBL/GenBank/DDBJ databases">
        <title>Clonality and virulence of isolates of VRE in Hematopoietic Stem Cell Transplanted (HSCT) patients.</title>
        <authorList>
            <person name="Marchi A.P."/>
            <person name="Martins R.C."/>
            <person name="Marie S.K."/>
            <person name="Levin A.S."/>
            <person name="Costa S.F."/>
        </authorList>
    </citation>
    <scope>NUCLEOTIDE SEQUENCE [LARGE SCALE GENOMIC DNA]</scope>
    <source>
        <strain evidence="2 4">LIM1759</strain>
    </source>
</reference>
<evidence type="ECO:0000313" key="5">
    <source>
        <dbReference type="Proteomes" id="UP000249070"/>
    </source>
</evidence>